<keyword evidence="1 3" id="KW-0489">Methyltransferase</keyword>
<dbReference type="SUPFAM" id="SSF53335">
    <property type="entry name" value="S-adenosyl-L-methionine-dependent methyltransferases"/>
    <property type="match status" value="1"/>
</dbReference>
<evidence type="ECO:0000256" key="2">
    <source>
        <dbReference type="ARBA" id="ARBA00022679"/>
    </source>
</evidence>
<accession>A0AAV9GXS8</accession>
<dbReference type="InterPro" id="IPR016874">
    <property type="entry name" value="TcmP-like"/>
</dbReference>
<evidence type="ECO:0000313" key="3">
    <source>
        <dbReference type="EMBL" id="KAK4451386.1"/>
    </source>
</evidence>
<dbReference type="AlphaFoldDB" id="A0AAV9GXS8"/>
<dbReference type="Pfam" id="PF04072">
    <property type="entry name" value="LCM"/>
    <property type="match status" value="1"/>
</dbReference>
<sequence length="287" mass="32110">MASSSPDSTTAKVKIPFTGAPSTLLITLYSRCLDALAPIPHLNDQHVTNIVPNVDYDFSQLGITAGTVATVVLRSKLLDDWITDFLSKHSSATVLHLACGLDTRALRLKWGEGVRWIDIDLPEVVEVRRKLVPEPEGGRDYTLLAGSVTDPEFVMTLPNDRPTVVVMEGLTMYLEPEDGKKMISVVCGHLEKEGGELVLDCLGWLALSIQGFYHFTKQTSSTLRWAIDDTKVLQEEHKGLEVLDVVPLCSLNEAGRWPFFHAGKPFMWIGRYFAATRGFIRYLRYRF</sequence>
<protein>
    <submittedName>
        <fullName evidence="3">S-adenosyl-L-methionine-dependent methyltransferase</fullName>
    </submittedName>
</protein>
<gene>
    <name evidence="3" type="ORF">QBC34DRAFT_54561</name>
</gene>
<keyword evidence="4" id="KW-1185">Reference proteome</keyword>
<comment type="caution">
    <text evidence="3">The sequence shown here is derived from an EMBL/GenBank/DDBJ whole genome shotgun (WGS) entry which is preliminary data.</text>
</comment>
<dbReference type="PANTHER" id="PTHR43619:SF2">
    <property type="entry name" value="S-ADENOSYL-L-METHIONINE-DEPENDENT METHYLTRANSFERASES SUPERFAMILY PROTEIN"/>
    <property type="match status" value="1"/>
</dbReference>
<dbReference type="Gene3D" id="3.40.50.150">
    <property type="entry name" value="Vaccinia Virus protein VP39"/>
    <property type="match status" value="1"/>
</dbReference>
<dbReference type="EMBL" id="MU865928">
    <property type="protein sequence ID" value="KAK4451386.1"/>
    <property type="molecule type" value="Genomic_DNA"/>
</dbReference>
<keyword evidence="2" id="KW-0808">Transferase</keyword>
<dbReference type="InterPro" id="IPR029063">
    <property type="entry name" value="SAM-dependent_MTases_sf"/>
</dbReference>
<dbReference type="GO" id="GO:0008168">
    <property type="term" value="F:methyltransferase activity"/>
    <property type="evidence" value="ECO:0007669"/>
    <property type="project" value="UniProtKB-KW"/>
</dbReference>
<evidence type="ECO:0000313" key="4">
    <source>
        <dbReference type="Proteomes" id="UP001321760"/>
    </source>
</evidence>
<proteinExistence type="predicted"/>
<reference evidence="3" key="2">
    <citation type="submission" date="2023-05" db="EMBL/GenBank/DDBJ databases">
        <authorList>
            <consortium name="Lawrence Berkeley National Laboratory"/>
            <person name="Steindorff A."/>
            <person name="Hensen N."/>
            <person name="Bonometti L."/>
            <person name="Westerberg I."/>
            <person name="Brannstrom I.O."/>
            <person name="Guillou S."/>
            <person name="Cros-Aarteil S."/>
            <person name="Calhoun S."/>
            <person name="Haridas S."/>
            <person name="Kuo A."/>
            <person name="Mondo S."/>
            <person name="Pangilinan J."/>
            <person name="Riley R."/>
            <person name="Labutti K."/>
            <person name="Andreopoulos B."/>
            <person name="Lipzen A."/>
            <person name="Chen C."/>
            <person name="Yanf M."/>
            <person name="Daum C."/>
            <person name="Ng V."/>
            <person name="Clum A."/>
            <person name="Ohm R."/>
            <person name="Martin F."/>
            <person name="Silar P."/>
            <person name="Natvig D."/>
            <person name="Lalanne C."/>
            <person name="Gautier V."/>
            <person name="Ament-Velasquez S.L."/>
            <person name="Kruys A."/>
            <person name="Hutchinson M.I."/>
            <person name="Powell A.J."/>
            <person name="Barry K."/>
            <person name="Miller A.N."/>
            <person name="Grigoriev I.V."/>
            <person name="Debuchy R."/>
            <person name="Gladieux P."/>
            <person name="Thoren M.H."/>
            <person name="Johannesson H."/>
        </authorList>
    </citation>
    <scope>NUCLEOTIDE SEQUENCE</scope>
    <source>
        <strain evidence="3">PSN243</strain>
    </source>
</reference>
<name>A0AAV9GXS8_9PEZI</name>
<dbReference type="GO" id="GO:0032259">
    <property type="term" value="P:methylation"/>
    <property type="evidence" value="ECO:0007669"/>
    <property type="project" value="UniProtKB-KW"/>
</dbReference>
<evidence type="ECO:0000256" key="1">
    <source>
        <dbReference type="ARBA" id="ARBA00022603"/>
    </source>
</evidence>
<dbReference type="PIRSF" id="PIRSF028177">
    <property type="entry name" value="Polyketide_synth_Omtfrase_TcmP"/>
    <property type="match status" value="1"/>
</dbReference>
<reference evidence="3" key="1">
    <citation type="journal article" date="2023" name="Mol. Phylogenet. Evol.">
        <title>Genome-scale phylogeny and comparative genomics of the fungal order Sordariales.</title>
        <authorList>
            <person name="Hensen N."/>
            <person name="Bonometti L."/>
            <person name="Westerberg I."/>
            <person name="Brannstrom I.O."/>
            <person name="Guillou S."/>
            <person name="Cros-Aarteil S."/>
            <person name="Calhoun S."/>
            <person name="Haridas S."/>
            <person name="Kuo A."/>
            <person name="Mondo S."/>
            <person name="Pangilinan J."/>
            <person name="Riley R."/>
            <person name="LaButti K."/>
            <person name="Andreopoulos B."/>
            <person name="Lipzen A."/>
            <person name="Chen C."/>
            <person name="Yan M."/>
            <person name="Daum C."/>
            <person name="Ng V."/>
            <person name="Clum A."/>
            <person name="Steindorff A."/>
            <person name="Ohm R.A."/>
            <person name="Martin F."/>
            <person name="Silar P."/>
            <person name="Natvig D.O."/>
            <person name="Lalanne C."/>
            <person name="Gautier V."/>
            <person name="Ament-Velasquez S.L."/>
            <person name="Kruys A."/>
            <person name="Hutchinson M.I."/>
            <person name="Powell A.J."/>
            <person name="Barry K."/>
            <person name="Miller A.N."/>
            <person name="Grigoriev I.V."/>
            <person name="Debuchy R."/>
            <person name="Gladieux P."/>
            <person name="Hiltunen Thoren M."/>
            <person name="Johannesson H."/>
        </authorList>
    </citation>
    <scope>NUCLEOTIDE SEQUENCE</scope>
    <source>
        <strain evidence="3">PSN243</strain>
    </source>
</reference>
<dbReference type="Proteomes" id="UP001321760">
    <property type="component" value="Unassembled WGS sequence"/>
</dbReference>
<dbReference type="PANTHER" id="PTHR43619">
    <property type="entry name" value="S-ADENOSYL-L-METHIONINE-DEPENDENT METHYLTRANSFERASE YKTD-RELATED"/>
    <property type="match status" value="1"/>
</dbReference>
<organism evidence="3 4">
    <name type="scientific">Podospora aff. communis PSN243</name>
    <dbReference type="NCBI Taxonomy" id="3040156"/>
    <lineage>
        <taxon>Eukaryota</taxon>
        <taxon>Fungi</taxon>
        <taxon>Dikarya</taxon>
        <taxon>Ascomycota</taxon>
        <taxon>Pezizomycotina</taxon>
        <taxon>Sordariomycetes</taxon>
        <taxon>Sordariomycetidae</taxon>
        <taxon>Sordariales</taxon>
        <taxon>Podosporaceae</taxon>
        <taxon>Podospora</taxon>
    </lineage>
</organism>
<dbReference type="InterPro" id="IPR007213">
    <property type="entry name" value="Ppm1/Ppm2/Tcmp"/>
</dbReference>